<accession>A0ACB9QA16</accession>
<reference evidence="1 2" key="1">
    <citation type="journal article" date="2022" name="DNA Res.">
        <title>Chromosomal-level genome assembly of the orchid tree Bauhinia variegata (Leguminosae; Cercidoideae) supports the allotetraploid origin hypothesis of Bauhinia.</title>
        <authorList>
            <person name="Zhong Y."/>
            <person name="Chen Y."/>
            <person name="Zheng D."/>
            <person name="Pang J."/>
            <person name="Liu Y."/>
            <person name="Luo S."/>
            <person name="Meng S."/>
            <person name="Qian L."/>
            <person name="Wei D."/>
            <person name="Dai S."/>
            <person name="Zhou R."/>
        </authorList>
    </citation>
    <scope>NUCLEOTIDE SEQUENCE [LARGE SCALE GENOMIC DNA]</scope>
    <source>
        <strain evidence="1">BV-YZ2020</strain>
    </source>
</reference>
<comment type="caution">
    <text evidence="1">The sequence shown here is derived from an EMBL/GenBank/DDBJ whole genome shotgun (WGS) entry which is preliminary data.</text>
</comment>
<keyword evidence="2" id="KW-1185">Reference proteome</keyword>
<sequence>MAKWFTFFIFSLILLSSAEARSLLNNTSPHSDSQGSISPSHEQSLINDDDGEDGCKGLGKEECLARKTMLAHTDYIYTQDIHGP</sequence>
<gene>
    <name evidence="1" type="ORF">L6164_001845</name>
</gene>
<evidence type="ECO:0000313" key="1">
    <source>
        <dbReference type="EMBL" id="KAI4357929.1"/>
    </source>
</evidence>
<organism evidence="1 2">
    <name type="scientific">Bauhinia variegata</name>
    <name type="common">Purple orchid tree</name>
    <name type="synonym">Phanera variegata</name>
    <dbReference type="NCBI Taxonomy" id="167791"/>
    <lineage>
        <taxon>Eukaryota</taxon>
        <taxon>Viridiplantae</taxon>
        <taxon>Streptophyta</taxon>
        <taxon>Embryophyta</taxon>
        <taxon>Tracheophyta</taxon>
        <taxon>Spermatophyta</taxon>
        <taxon>Magnoliopsida</taxon>
        <taxon>eudicotyledons</taxon>
        <taxon>Gunneridae</taxon>
        <taxon>Pentapetalae</taxon>
        <taxon>rosids</taxon>
        <taxon>fabids</taxon>
        <taxon>Fabales</taxon>
        <taxon>Fabaceae</taxon>
        <taxon>Cercidoideae</taxon>
        <taxon>Cercideae</taxon>
        <taxon>Bauhiniinae</taxon>
        <taxon>Bauhinia</taxon>
    </lineage>
</organism>
<proteinExistence type="predicted"/>
<name>A0ACB9QA16_BAUVA</name>
<evidence type="ECO:0000313" key="2">
    <source>
        <dbReference type="Proteomes" id="UP000828941"/>
    </source>
</evidence>
<dbReference type="EMBL" id="CM039426">
    <property type="protein sequence ID" value="KAI4357929.1"/>
    <property type="molecule type" value="Genomic_DNA"/>
</dbReference>
<dbReference type="Proteomes" id="UP000828941">
    <property type="component" value="Chromosome 1"/>
</dbReference>
<protein>
    <submittedName>
        <fullName evidence="1">Uncharacterized protein</fullName>
    </submittedName>
</protein>